<gene>
    <name evidence="6" type="ORF">Clacol_009809</name>
</gene>
<keyword evidence="7" id="KW-1185">Reference proteome</keyword>
<name>A0AAV5AT61_9AGAM</name>
<protein>
    <recommendedName>
        <fullName evidence="5">Xylanolytic transcriptional activator regulatory domain-containing protein</fullName>
    </recommendedName>
</protein>
<dbReference type="SMART" id="SM00906">
    <property type="entry name" value="Fungal_trans"/>
    <property type="match status" value="1"/>
</dbReference>
<dbReference type="GO" id="GO:0005634">
    <property type="term" value="C:nucleus"/>
    <property type="evidence" value="ECO:0007669"/>
    <property type="project" value="UniProtKB-SubCell"/>
</dbReference>
<feature type="region of interest" description="Disordered" evidence="4">
    <location>
        <begin position="741"/>
        <end position="761"/>
    </location>
</feature>
<proteinExistence type="predicted"/>
<comment type="caution">
    <text evidence="6">The sequence shown here is derived from an EMBL/GenBank/DDBJ whole genome shotgun (WGS) entry which is preliminary data.</text>
</comment>
<feature type="domain" description="Xylanolytic transcriptional activator regulatory" evidence="5">
    <location>
        <begin position="414"/>
        <end position="487"/>
    </location>
</feature>
<dbReference type="CDD" id="cd12148">
    <property type="entry name" value="fungal_TF_MHR"/>
    <property type="match status" value="1"/>
</dbReference>
<dbReference type="Pfam" id="PF04082">
    <property type="entry name" value="Fungal_trans"/>
    <property type="match status" value="1"/>
</dbReference>
<evidence type="ECO:0000256" key="4">
    <source>
        <dbReference type="SAM" id="MobiDB-lite"/>
    </source>
</evidence>
<dbReference type="GO" id="GO:0003677">
    <property type="term" value="F:DNA binding"/>
    <property type="evidence" value="ECO:0007669"/>
    <property type="project" value="InterPro"/>
</dbReference>
<feature type="compositionally biased region" description="Polar residues" evidence="4">
    <location>
        <begin position="744"/>
        <end position="761"/>
    </location>
</feature>
<evidence type="ECO:0000256" key="1">
    <source>
        <dbReference type="ARBA" id="ARBA00004123"/>
    </source>
</evidence>
<dbReference type="InterPro" id="IPR007219">
    <property type="entry name" value="XnlR_reg_dom"/>
</dbReference>
<keyword evidence="3" id="KW-0175">Coiled coil</keyword>
<dbReference type="Proteomes" id="UP001050691">
    <property type="component" value="Unassembled WGS sequence"/>
</dbReference>
<evidence type="ECO:0000256" key="2">
    <source>
        <dbReference type="ARBA" id="ARBA00023242"/>
    </source>
</evidence>
<dbReference type="InterPro" id="IPR050613">
    <property type="entry name" value="Sec_Metabolite_Reg"/>
</dbReference>
<feature type="coiled-coil region" evidence="3">
    <location>
        <begin position="154"/>
        <end position="181"/>
    </location>
</feature>
<comment type="subcellular location">
    <subcellularLocation>
        <location evidence="1">Nucleus</location>
    </subcellularLocation>
</comment>
<dbReference type="PANTHER" id="PTHR31001:SF56">
    <property type="entry name" value="ZN(2)-C6 FUNGAL-TYPE DOMAIN-CONTAINING PROTEIN"/>
    <property type="match status" value="1"/>
</dbReference>
<keyword evidence="2" id="KW-0539">Nucleus</keyword>
<evidence type="ECO:0000259" key="5">
    <source>
        <dbReference type="SMART" id="SM00906"/>
    </source>
</evidence>
<evidence type="ECO:0000313" key="7">
    <source>
        <dbReference type="Proteomes" id="UP001050691"/>
    </source>
</evidence>
<evidence type="ECO:0000313" key="6">
    <source>
        <dbReference type="EMBL" id="GJJ15531.1"/>
    </source>
</evidence>
<evidence type="ECO:0000256" key="3">
    <source>
        <dbReference type="SAM" id="Coils"/>
    </source>
</evidence>
<dbReference type="PANTHER" id="PTHR31001">
    <property type="entry name" value="UNCHARACTERIZED TRANSCRIPTIONAL REGULATORY PROTEIN"/>
    <property type="match status" value="1"/>
</dbReference>
<dbReference type="AlphaFoldDB" id="A0AAV5AT61"/>
<sequence>MLEFRDYFDLSFPRVLHYWILRISLKLPNDVKEALHRYLPLSTTFSGMLLCLTPVIATLVLSWIRDAEAEIEGLEKLKYEAKAPLLLNVFRVYKNKWNNTNDGIWKLTFAGRVTLGGDSTIYNDKVPLPWLRLPRMSPKTKAIRNKVVSCAECRRVLMEETERLTRQNAELTERIRLLEEGLASIQAGISDEVHPLLLKAQNGDERDITSPIESRKRVDEINDSLGTLTIGQDGRAIFLGNTAGVENLFMEKVRQPERPITPTPNILHALGIFSNLHNSKDAVMERLEQFLPDLPLANRLSDFYFDHGAWLYNPIPRTKFNEEVFNRVYVPGAKKGRLSTVTAHDAALLFMVFALGCFLSHTQSEDACEEYHQLAKTAMSCDAVLVDPTMSAIRALLLMAFYHLLRDKDGPQHCWALMGLASHIAQNIGLHRDSWRWKLDEDVVQERRMLFWELYWLGITQCLSFGRPPSLMLEYCDCEMPHSDERLENRAGEIKPGFHLRKIQFASECTSQVVRAVLGIKQPPYSTILALDRKVRDSQALKIPPNGASGPTELGAATVMLTFQRFMLKALAEMTLLYLHRRYFVRAITDYPDNLLHCPFGPSVLATYRSASMYIALVRDLCAIEPELPTRYIVFWNHLLASSIVVGSIVTKCPTCVLAPSSLKELDDCYDLLKKASTFGGGRAAKSLIIVSKIRERAHQVTTRIQSGMPIERLSPDEKQNEEEEELDELAIYSGRGRLVSAKPNGSRQASPAINSSTITNLDSQPAFRHYETYRAAHPSLLKNLRHATQQPPVTAQSFRNGISNVSIWQEMSSSSTGSPVQADASSSSGVNINQQQQQQHDTTMSNATYASSFDFNQSNGFIPSRGFTRESEPDISPWNTNRNAFEDGGHGGFGTAMSWESNWEGYMNQLGMNYPDTEIGF</sequence>
<organism evidence="6 7">
    <name type="scientific">Clathrus columnatus</name>
    <dbReference type="NCBI Taxonomy" id="1419009"/>
    <lineage>
        <taxon>Eukaryota</taxon>
        <taxon>Fungi</taxon>
        <taxon>Dikarya</taxon>
        <taxon>Basidiomycota</taxon>
        <taxon>Agaricomycotina</taxon>
        <taxon>Agaricomycetes</taxon>
        <taxon>Phallomycetidae</taxon>
        <taxon>Phallales</taxon>
        <taxon>Clathraceae</taxon>
        <taxon>Clathrus</taxon>
    </lineage>
</organism>
<dbReference type="EMBL" id="BPWL01000011">
    <property type="protein sequence ID" value="GJJ15531.1"/>
    <property type="molecule type" value="Genomic_DNA"/>
</dbReference>
<dbReference type="GO" id="GO:0006351">
    <property type="term" value="P:DNA-templated transcription"/>
    <property type="evidence" value="ECO:0007669"/>
    <property type="project" value="InterPro"/>
</dbReference>
<accession>A0AAV5AT61</accession>
<reference evidence="6" key="1">
    <citation type="submission" date="2021-10" db="EMBL/GenBank/DDBJ databases">
        <title>De novo Genome Assembly of Clathrus columnatus (Basidiomycota, Fungi) Using Illumina and Nanopore Sequence Data.</title>
        <authorList>
            <person name="Ogiso-Tanaka E."/>
            <person name="Itagaki H."/>
            <person name="Hosoya T."/>
            <person name="Hosaka K."/>
        </authorList>
    </citation>
    <scope>NUCLEOTIDE SEQUENCE</scope>
    <source>
        <strain evidence="6">MO-923</strain>
    </source>
</reference>
<dbReference type="GO" id="GO:0008270">
    <property type="term" value="F:zinc ion binding"/>
    <property type="evidence" value="ECO:0007669"/>
    <property type="project" value="InterPro"/>
</dbReference>